<evidence type="ECO:0000313" key="2">
    <source>
        <dbReference type="Proteomes" id="UP000501690"/>
    </source>
</evidence>
<keyword evidence="2" id="KW-1185">Reference proteome</keyword>
<gene>
    <name evidence="1" type="ORF">DEO72_LG1g681</name>
</gene>
<reference evidence="1 2" key="1">
    <citation type="submission" date="2019-04" db="EMBL/GenBank/DDBJ databases">
        <title>An improved genome assembly and genetic linkage map for asparagus bean, Vigna unguiculata ssp. sesquipedialis.</title>
        <authorList>
            <person name="Xia Q."/>
            <person name="Zhang R."/>
            <person name="Dong Y."/>
        </authorList>
    </citation>
    <scope>NUCLEOTIDE SEQUENCE [LARGE SCALE GENOMIC DNA]</scope>
    <source>
        <tissue evidence="1">Leaf</tissue>
    </source>
</reference>
<sequence>MRAFRSSEIEDIESHPADNHVLNARLRNRREELNFPCLVPKAQIISLAMKALPPVLCFQTTHHSHQTDCSICMEEFKNETHT</sequence>
<name>A0A4D6KPN4_VIGUN</name>
<dbReference type="EMBL" id="CP039345">
    <property type="protein sequence ID" value="QCD77059.1"/>
    <property type="molecule type" value="Genomic_DNA"/>
</dbReference>
<proteinExistence type="predicted"/>
<dbReference type="Proteomes" id="UP000501690">
    <property type="component" value="Linkage Group LG1"/>
</dbReference>
<accession>A0A4D6KPN4</accession>
<dbReference type="AlphaFoldDB" id="A0A4D6KPN4"/>
<protein>
    <submittedName>
        <fullName evidence="1">Uncharacterized protein</fullName>
    </submittedName>
</protein>
<evidence type="ECO:0000313" key="1">
    <source>
        <dbReference type="EMBL" id="QCD77059.1"/>
    </source>
</evidence>
<organism evidence="1 2">
    <name type="scientific">Vigna unguiculata</name>
    <name type="common">Cowpea</name>
    <dbReference type="NCBI Taxonomy" id="3917"/>
    <lineage>
        <taxon>Eukaryota</taxon>
        <taxon>Viridiplantae</taxon>
        <taxon>Streptophyta</taxon>
        <taxon>Embryophyta</taxon>
        <taxon>Tracheophyta</taxon>
        <taxon>Spermatophyta</taxon>
        <taxon>Magnoliopsida</taxon>
        <taxon>eudicotyledons</taxon>
        <taxon>Gunneridae</taxon>
        <taxon>Pentapetalae</taxon>
        <taxon>rosids</taxon>
        <taxon>fabids</taxon>
        <taxon>Fabales</taxon>
        <taxon>Fabaceae</taxon>
        <taxon>Papilionoideae</taxon>
        <taxon>50 kb inversion clade</taxon>
        <taxon>NPAAA clade</taxon>
        <taxon>indigoferoid/millettioid clade</taxon>
        <taxon>Phaseoleae</taxon>
        <taxon>Vigna</taxon>
    </lineage>
</organism>